<dbReference type="GO" id="GO:0003824">
    <property type="term" value="F:catalytic activity"/>
    <property type="evidence" value="ECO:0007669"/>
    <property type="project" value="InterPro"/>
</dbReference>
<dbReference type="InterPro" id="IPR058240">
    <property type="entry name" value="rSAM_sf"/>
</dbReference>
<dbReference type="Proteomes" id="UP000464378">
    <property type="component" value="Chromosome"/>
</dbReference>
<keyword evidence="3" id="KW-0411">Iron-sulfur</keyword>
<dbReference type="AlphaFoldDB" id="A0A6C2YYA9"/>
<keyword evidence="6" id="KW-1185">Reference proteome</keyword>
<dbReference type="NCBIfam" id="NF033668">
    <property type="entry name" value="rSAM_PA0069"/>
    <property type="match status" value="1"/>
</dbReference>
<evidence type="ECO:0000259" key="4">
    <source>
        <dbReference type="SMART" id="SM00729"/>
    </source>
</evidence>
<dbReference type="Gene3D" id="3.80.30.30">
    <property type="match status" value="1"/>
</dbReference>
<dbReference type="EMBL" id="LR593887">
    <property type="protein sequence ID" value="VTS08880.1"/>
    <property type="molecule type" value="Genomic_DNA"/>
</dbReference>
<dbReference type="KEGG" id="tim:GMBLW1_34310"/>
<dbReference type="GO" id="GO:0046872">
    <property type="term" value="F:metal ion binding"/>
    <property type="evidence" value="ECO:0007669"/>
    <property type="project" value="UniProtKB-KW"/>
</dbReference>
<dbReference type="InterPro" id="IPR040086">
    <property type="entry name" value="MJ0683-like"/>
</dbReference>
<dbReference type="SUPFAM" id="SSF102114">
    <property type="entry name" value="Radical SAM enzymes"/>
    <property type="match status" value="1"/>
</dbReference>
<organism evidence="5">
    <name type="scientific">Tuwongella immobilis</name>
    <dbReference type="NCBI Taxonomy" id="692036"/>
    <lineage>
        <taxon>Bacteria</taxon>
        <taxon>Pseudomonadati</taxon>
        <taxon>Planctomycetota</taxon>
        <taxon>Planctomycetia</taxon>
        <taxon>Gemmatales</taxon>
        <taxon>Gemmataceae</taxon>
        <taxon>Tuwongella</taxon>
    </lineage>
</organism>
<dbReference type="InParanoid" id="A0A6C2YYA9"/>
<evidence type="ECO:0000256" key="2">
    <source>
        <dbReference type="ARBA" id="ARBA00023004"/>
    </source>
</evidence>
<dbReference type="InterPro" id="IPR006638">
    <property type="entry name" value="Elp3/MiaA/NifB-like_rSAM"/>
</dbReference>
<keyword evidence="2" id="KW-0408">Iron</keyword>
<sequence length="354" mass="39905">MASPPPIHGRGSADNPATRFIPLHYVRDDSPLDDDDPAPSTRFYHDASRSILSANDSPDIPFTFSVNPYRGCEHGCIYCYARPTHEYLSFSAGLDFETRILVKDDAPELLRRELDSPKWEPQPISFSGVTDCYQPVERRLQLTRRCLEVFRDFRNPVGIVTKNHLVTRDVDVLRPLAEVQAAVVLISITTLDLELARVMEPRASIPTARLRAIEQLTAAGIPTGVMVAPVIPGLTDHEMPNILKAARDAGAVAAAYVMLRLPSVVAQLFEQWLEQHFPERKEKVLGRIRELRGGELNDSNFGTRMTGVGMWADLFRNLFRVSKKKHGYPEGFPPLNCGAFQRRRPVQRFLFDTE</sequence>
<reference evidence="5" key="1">
    <citation type="submission" date="2019-04" db="EMBL/GenBank/DDBJ databases">
        <authorList>
            <consortium name="Science for Life Laboratories"/>
        </authorList>
    </citation>
    <scope>NUCLEOTIDE SEQUENCE</scope>
    <source>
        <strain evidence="5">MBLW1</strain>
    </source>
</reference>
<dbReference type="GO" id="GO:0051536">
    <property type="term" value="F:iron-sulfur cluster binding"/>
    <property type="evidence" value="ECO:0007669"/>
    <property type="project" value="UniProtKB-KW"/>
</dbReference>
<keyword evidence="1" id="KW-0479">Metal-binding</keyword>
<evidence type="ECO:0000256" key="1">
    <source>
        <dbReference type="ARBA" id="ARBA00022723"/>
    </source>
</evidence>
<dbReference type="EMBL" id="LR586016">
    <property type="protein sequence ID" value="VIP05762.1"/>
    <property type="molecule type" value="Genomic_DNA"/>
</dbReference>
<dbReference type="PANTHER" id="PTHR43432:SF3">
    <property type="entry name" value="SLR0285 PROTEIN"/>
    <property type="match status" value="1"/>
</dbReference>
<name>A0A6C2YYA9_9BACT</name>
<evidence type="ECO:0000313" key="6">
    <source>
        <dbReference type="Proteomes" id="UP000464378"/>
    </source>
</evidence>
<dbReference type="SFLD" id="SFLDS00029">
    <property type="entry name" value="Radical_SAM"/>
    <property type="match status" value="1"/>
</dbReference>
<gene>
    <name evidence="5" type="ORF">GMBLW1_34310</name>
</gene>
<protein>
    <recommendedName>
        <fullName evidence="4">Elp3/MiaA/NifB-like radical SAM core domain-containing protein</fullName>
    </recommendedName>
</protein>
<dbReference type="CDD" id="cd01335">
    <property type="entry name" value="Radical_SAM"/>
    <property type="match status" value="1"/>
</dbReference>
<evidence type="ECO:0000256" key="3">
    <source>
        <dbReference type="ARBA" id="ARBA00023014"/>
    </source>
</evidence>
<dbReference type="PANTHER" id="PTHR43432">
    <property type="entry name" value="SLR0285 PROTEIN"/>
    <property type="match status" value="1"/>
</dbReference>
<evidence type="ECO:0000313" key="5">
    <source>
        <dbReference type="EMBL" id="VIP05762.1"/>
    </source>
</evidence>
<dbReference type="SFLD" id="SFLDG01084">
    <property type="entry name" value="Uncharacterised_Radical_SAM_Su"/>
    <property type="match status" value="1"/>
</dbReference>
<dbReference type="InterPro" id="IPR007197">
    <property type="entry name" value="rSAM"/>
</dbReference>
<proteinExistence type="predicted"/>
<accession>A0A6C2YYA9</accession>
<dbReference type="RefSeq" id="WP_162660974.1">
    <property type="nucleotide sequence ID" value="NZ_LR593887.1"/>
</dbReference>
<feature type="domain" description="Elp3/MiaA/NifB-like radical SAM core" evidence="4">
    <location>
        <begin position="62"/>
        <end position="290"/>
    </location>
</feature>
<dbReference type="Pfam" id="PF04055">
    <property type="entry name" value="Radical_SAM"/>
    <property type="match status" value="1"/>
</dbReference>
<dbReference type="SMART" id="SM00729">
    <property type="entry name" value="Elp3"/>
    <property type="match status" value="1"/>
</dbReference>